<name>A0A2P5BZJ1_TREOI</name>
<reference evidence="2" key="1">
    <citation type="submission" date="2016-06" db="EMBL/GenBank/DDBJ databases">
        <title>Parallel loss of symbiosis genes in relatives of nitrogen-fixing non-legume Parasponia.</title>
        <authorList>
            <person name="Van Velzen R."/>
            <person name="Holmer R."/>
            <person name="Bu F."/>
            <person name="Rutten L."/>
            <person name="Van Zeijl A."/>
            <person name="Liu W."/>
            <person name="Santuari L."/>
            <person name="Cao Q."/>
            <person name="Sharma T."/>
            <person name="Shen D."/>
            <person name="Roswanjaya Y."/>
            <person name="Wardhani T."/>
            <person name="Kalhor M.S."/>
            <person name="Jansen J."/>
            <person name="Van den Hoogen J."/>
            <person name="Gungor B."/>
            <person name="Hartog M."/>
            <person name="Hontelez J."/>
            <person name="Verver J."/>
            <person name="Yang W.-C."/>
            <person name="Schijlen E."/>
            <person name="Repin R."/>
            <person name="Schilthuizen M."/>
            <person name="Schranz E."/>
            <person name="Heidstra R."/>
            <person name="Miyata K."/>
            <person name="Fedorova E."/>
            <person name="Kohlen W."/>
            <person name="Bisseling T."/>
            <person name="Smit S."/>
            <person name="Geurts R."/>
        </authorList>
    </citation>
    <scope>NUCLEOTIDE SEQUENCE [LARGE SCALE GENOMIC DNA]</scope>
    <source>
        <strain evidence="2">cv. RG33-2</strain>
    </source>
</reference>
<sequence>MDFLAPPKSIGGTAAAAASGDFVVLTLSSSCSFLFHPLHLLLLPLLHHINSCTACSNGRHDESKKINKNTILGKGSTKVVLIRSLGEFGRDPNEGIYRGLRISAVCGS</sequence>
<dbReference type="EMBL" id="JXTC01000435">
    <property type="protein sequence ID" value="PON54204.1"/>
    <property type="molecule type" value="Genomic_DNA"/>
</dbReference>
<evidence type="ECO:0000313" key="1">
    <source>
        <dbReference type="EMBL" id="PON54204.1"/>
    </source>
</evidence>
<comment type="caution">
    <text evidence="1">The sequence shown here is derived from an EMBL/GenBank/DDBJ whole genome shotgun (WGS) entry which is preliminary data.</text>
</comment>
<dbReference type="InParanoid" id="A0A2P5BZJ1"/>
<proteinExistence type="predicted"/>
<gene>
    <name evidence="1" type="ORF">TorRG33x02_303220</name>
</gene>
<dbReference type="AlphaFoldDB" id="A0A2P5BZJ1"/>
<keyword evidence="2" id="KW-1185">Reference proteome</keyword>
<accession>A0A2P5BZJ1</accession>
<evidence type="ECO:0000313" key="2">
    <source>
        <dbReference type="Proteomes" id="UP000237000"/>
    </source>
</evidence>
<dbReference type="Proteomes" id="UP000237000">
    <property type="component" value="Unassembled WGS sequence"/>
</dbReference>
<protein>
    <submittedName>
        <fullName evidence="1">Uncharacterized protein</fullName>
    </submittedName>
</protein>
<organism evidence="1 2">
    <name type="scientific">Trema orientale</name>
    <name type="common">Charcoal tree</name>
    <name type="synonym">Celtis orientalis</name>
    <dbReference type="NCBI Taxonomy" id="63057"/>
    <lineage>
        <taxon>Eukaryota</taxon>
        <taxon>Viridiplantae</taxon>
        <taxon>Streptophyta</taxon>
        <taxon>Embryophyta</taxon>
        <taxon>Tracheophyta</taxon>
        <taxon>Spermatophyta</taxon>
        <taxon>Magnoliopsida</taxon>
        <taxon>eudicotyledons</taxon>
        <taxon>Gunneridae</taxon>
        <taxon>Pentapetalae</taxon>
        <taxon>rosids</taxon>
        <taxon>fabids</taxon>
        <taxon>Rosales</taxon>
        <taxon>Cannabaceae</taxon>
        <taxon>Trema</taxon>
    </lineage>
</organism>
<dbReference type="OrthoDB" id="10363224at2759"/>